<dbReference type="InterPro" id="IPR036259">
    <property type="entry name" value="MFS_trans_sf"/>
</dbReference>
<dbReference type="InParanoid" id="S2JSQ9"/>
<dbReference type="STRING" id="1220926.S2JSQ9"/>
<dbReference type="Gene3D" id="1.20.1250.20">
    <property type="entry name" value="MFS general substrate transporter like domains"/>
    <property type="match status" value="1"/>
</dbReference>
<dbReference type="GO" id="GO:0016020">
    <property type="term" value="C:membrane"/>
    <property type="evidence" value="ECO:0007669"/>
    <property type="project" value="UniProtKB-SubCell"/>
</dbReference>
<dbReference type="SUPFAM" id="SSF103473">
    <property type="entry name" value="MFS general substrate transporter"/>
    <property type="match status" value="1"/>
</dbReference>
<keyword evidence="9" id="KW-1185">Reference proteome</keyword>
<evidence type="ECO:0000256" key="1">
    <source>
        <dbReference type="ARBA" id="ARBA00004141"/>
    </source>
</evidence>
<feature type="transmembrane region" description="Helical" evidence="6">
    <location>
        <begin position="59"/>
        <end position="82"/>
    </location>
</feature>
<keyword evidence="2" id="KW-0813">Transport</keyword>
<name>S2JSQ9_MUCC1</name>
<feature type="non-terminal residue" evidence="8">
    <location>
        <position position="152"/>
    </location>
</feature>
<dbReference type="EMBL" id="KE124004">
    <property type="protein sequence ID" value="EPB85753.1"/>
    <property type="molecule type" value="Genomic_DNA"/>
</dbReference>
<dbReference type="PANTHER" id="PTHR23503:SF8">
    <property type="entry name" value="FACILITATED GLUCOSE TRANSPORTER PROTEIN 1"/>
    <property type="match status" value="1"/>
</dbReference>
<feature type="non-terminal residue" evidence="8">
    <location>
        <position position="1"/>
    </location>
</feature>
<dbReference type="eggNOG" id="KOG0569">
    <property type="taxonomic scope" value="Eukaryota"/>
</dbReference>
<dbReference type="GO" id="GO:0015149">
    <property type="term" value="F:hexose transmembrane transporter activity"/>
    <property type="evidence" value="ECO:0007669"/>
    <property type="project" value="TreeGrafter"/>
</dbReference>
<dbReference type="VEuPathDB" id="FungiDB:HMPREF1544_07422"/>
<protein>
    <recommendedName>
        <fullName evidence="7">Major facilitator superfamily (MFS) profile domain-containing protein</fullName>
    </recommendedName>
</protein>
<evidence type="ECO:0000256" key="6">
    <source>
        <dbReference type="SAM" id="Phobius"/>
    </source>
</evidence>
<proteinExistence type="predicted"/>
<dbReference type="Pfam" id="PF00083">
    <property type="entry name" value="Sugar_tr"/>
    <property type="match status" value="1"/>
</dbReference>
<dbReference type="PANTHER" id="PTHR23503">
    <property type="entry name" value="SOLUTE CARRIER FAMILY 2"/>
    <property type="match status" value="1"/>
</dbReference>
<evidence type="ECO:0000256" key="2">
    <source>
        <dbReference type="ARBA" id="ARBA00022448"/>
    </source>
</evidence>
<feature type="domain" description="Major facilitator superfamily (MFS) profile" evidence="7">
    <location>
        <begin position="1"/>
        <end position="145"/>
    </location>
</feature>
<feature type="transmembrane region" description="Helical" evidence="6">
    <location>
        <begin position="32"/>
        <end position="53"/>
    </location>
</feature>
<keyword evidence="5 6" id="KW-0472">Membrane</keyword>
<dbReference type="OrthoDB" id="4540492at2759"/>
<dbReference type="PROSITE" id="PS50850">
    <property type="entry name" value="MFS"/>
    <property type="match status" value="1"/>
</dbReference>
<evidence type="ECO:0000313" key="8">
    <source>
        <dbReference type="EMBL" id="EPB85753.1"/>
    </source>
</evidence>
<organism evidence="8 9">
    <name type="scientific">Mucor circinelloides f. circinelloides (strain 1006PhL)</name>
    <name type="common">Mucormycosis agent</name>
    <name type="synonym">Calyptromyces circinelloides</name>
    <dbReference type="NCBI Taxonomy" id="1220926"/>
    <lineage>
        <taxon>Eukaryota</taxon>
        <taxon>Fungi</taxon>
        <taxon>Fungi incertae sedis</taxon>
        <taxon>Mucoromycota</taxon>
        <taxon>Mucoromycotina</taxon>
        <taxon>Mucoromycetes</taxon>
        <taxon>Mucorales</taxon>
        <taxon>Mucorineae</taxon>
        <taxon>Mucoraceae</taxon>
        <taxon>Mucor</taxon>
    </lineage>
</organism>
<feature type="transmembrane region" description="Helical" evidence="6">
    <location>
        <begin position="123"/>
        <end position="141"/>
    </location>
</feature>
<evidence type="ECO:0000256" key="4">
    <source>
        <dbReference type="ARBA" id="ARBA00022989"/>
    </source>
</evidence>
<keyword evidence="3 6" id="KW-0812">Transmembrane</keyword>
<evidence type="ECO:0000259" key="7">
    <source>
        <dbReference type="PROSITE" id="PS50850"/>
    </source>
</evidence>
<reference evidence="9" key="1">
    <citation type="submission" date="2013-05" db="EMBL/GenBank/DDBJ databases">
        <title>The Genome sequence of Mucor circinelloides f. circinelloides 1006PhL.</title>
        <authorList>
            <consortium name="The Broad Institute Genomics Platform"/>
            <person name="Cuomo C."/>
            <person name="Earl A."/>
            <person name="Findley K."/>
            <person name="Lee S.C."/>
            <person name="Walker B."/>
            <person name="Young S."/>
            <person name="Zeng Q."/>
            <person name="Gargeya S."/>
            <person name="Fitzgerald M."/>
            <person name="Haas B."/>
            <person name="Abouelleil A."/>
            <person name="Allen A.W."/>
            <person name="Alvarado L."/>
            <person name="Arachchi H.M."/>
            <person name="Berlin A.M."/>
            <person name="Chapman S.B."/>
            <person name="Gainer-Dewar J."/>
            <person name="Goldberg J."/>
            <person name="Griggs A."/>
            <person name="Gujja S."/>
            <person name="Hansen M."/>
            <person name="Howarth C."/>
            <person name="Imamovic A."/>
            <person name="Ireland A."/>
            <person name="Larimer J."/>
            <person name="McCowan C."/>
            <person name="Murphy C."/>
            <person name="Pearson M."/>
            <person name="Poon T.W."/>
            <person name="Priest M."/>
            <person name="Roberts A."/>
            <person name="Saif S."/>
            <person name="Shea T."/>
            <person name="Sisk P."/>
            <person name="Sykes S."/>
            <person name="Wortman J."/>
            <person name="Nusbaum C."/>
            <person name="Birren B."/>
        </authorList>
    </citation>
    <scope>NUCLEOTIDE SEQUENCE [LARGE SCALE GENOMIC DNA]</scope>
    <source>
        <strain evidence="9">1006PhL</strain>
    </source>
</reference>
<comment type="subcellular location">
    <subcellularLocation>
        <location evidence="1">Membrane</location>
        <topology evidence="1">Multi-pass membrane protein</topology>
    </subcellularLocation>
</comment>
<gene>
    <name evidence="8" type="ORF">HMPREF1544_07422</name>
</gene>
<evidence type="ECO:0000313" key="9">
    <source>
        <dbReference type="Proteomes" id="UP000014254"/>
    </source>
</evidence>
<dbReference type="OMA" id="THTEMID"/>
<dbReference type="Proteomes" id="UP000014254">
    <property type="component" value="Unassembled WGS sequence"/>
</dbReference>
<evidence type="ECO:0000256" key="5">
    <source>
        <dbReference type="ARBA" id="ARBA00023136"/>
    </source>
</evidence>
<dbReference type="InterPro" id="IPR045263">
    <property type="entry name" value="GLUT"/>
</dbReference>
<accession>S2JSQ9</accession>
<dbReference type="AlphaFoldDB" id="S2JSQ9"/>
<feature type="transmembrane region" description="Helical" evidence="6">
    <location>
        <begin position="6"/>
        <end position="25"/>
    </location>
</feature>
<keyword evidence="4 6" id="KW-1133">Transmembrane helix</keyword>
<dbReference type="InterPro" id="IPR005828">
    <property type="entry name" value="MFS_sugar_transport-like"/>
</dbReference>
<feature type="transmembrane region" description="Helical" evidence="6">
    <location>
        <begin position="89"/>
        <end position="111"/>
    </location>
</feature>
<sequence>EKPFSVVIVCSAVNFLLIVISVFLIDRTGRRSVLFVSQAGACAFAVLLTTGYVCSINDLIVLSIFSHVALLAVGMGPVPWTLITELSPVYVSSSIGFAATATMNWAMNFLIRQCFPNIQGYSFLIFAIVALITLLFTYISIPETKGRSIKDI</sequence>
<evidence type="ECO:0000256" key="3">
    <source>
        <dbReference type="ARBA" id="ARBA00022692"/>
    </source>
</evidence>
<dbReference type="InterPro" id="IPR020846">
    <property type="entry name" value="MFS_dom"/>
</dbReference>